<keyword evidence="12" id="KW-1185">Reference proteome</keyword>
<evidence type="ECO:0000256" key="1">
    <source>
        <dbReference type="ARBA" id="ARBA00004409"/>
    </source>
</evidence>
<comment type="subunit">
    <text evidence="9">Component of several multiprotein Golgi SNARE complexes.</text>
</comment>
<dbReference type="GO" id="GO:0048219">
    <property type="term" value="P:inter-Golgi cisterna vesicle-mediated transport"/>
    <property type="evidence" value="ECO:0007669"/>
    <property type="project" value="TreeGrafter"/>
</dbReference>
<evidence type="ECO:0000256" key="9">
    <source>
        <dbReference type="PIRNR" id="PIRNR027109"/>
    </source>
</evidence>
<dbReference type="EMBL" id="FNXT01000835">
    <property type="protein sequence ID" value="SZX68056.1"/>
    <property type="molecule type" value="Genomic_DNA"/>
</dbReference>
<dbReference type="GO" id="GO:0031201">
    <property type="term" value="C:SNARE complex"/>
    <property type="evidence" value="ECO:0007669"/>
    <property type="project" value="TreeGrafter"/>
</dbReference>
<name>A0A383VUH2_TETOB</name>
<keyword evidence="8 9" id="KW-0472">Membrane</keyword>
<dbReference type="GO" id="GO:0000139">
    <property type="term" value="C:Golgi membrane"/>
    <property type="evidence" value="ECO:0007669"/>
    <property type="project" value="UniProtKB-SubCell"/>
</dbReference>
<organism evidence="11 12">
    <name type="scientific">Tetradesmus obliquus</name>
    <name type="common">Green alga</name>
    <name type="synonym">Acutodesmus obliquus</name>
    <dbReference type="NCBI Taxonomy" id="3088"/>
    <lineage>
        <taxon>Eukaryota</taxon>
        <taxon>Viridiplantae</taxon>
        <taxon>Chlorophyta</taxon>
        <taxon>core chlorophytes</taxon>
        <taxon>Chlorophyceae</taxon>
        <taxon>CS clade</taxon>
        <taxon>Sphaeropleales</taxon>
        <taxon>Scenedesmaceae</taxon>
        <taxon>Tetradesmus</taxon>
    </lineage>
</organism>
<evidence type="ECO:0000256" key="7">
    <source>
        <dbReference type="ARBA" id="ARBA00023034"/>
    </source>
</evidence>
<dbReference type="Proteomes" id="UP000256970">
    <property type="component" value="Unassembled WGS sequence"/>
</dbReference>
<gene>
    <name evidence="11" type="ORF">BQ4739_LOCUS8379</name>
</gene>
<feature type="transmembrane region" description="Helical" evidence="10">
    <location>
        <begin position="216"/>
        <end position="235"/>
    </location>
</feature>
<accession>A0A383VUH2</accession>
<evidence type="ECO:0000256" key="8">
    <source>
        <dbReference type="ARBA" id="ARBA00023136"/>
    </source>
</evidence>
<dbReference type="GO" id="GO:0015031">
    <property type="term" value="P:protein transport"/>
    <property type="evidence" value="ECO:0007669"/>
    <property type="project" value="UniProtKB-KW"/>
</dbReference>
<dbReference type="PIRSF" id="PIRSF027109">
    <property type="entry name" value="Golgi_SNARE"/>
    <property type="match status" value="1"/>
</dbReference>
<dbReference type="GO" id="GO:0006906">
    <property type="term" value="P:vesicle fusion"/>
    <property type="evidence" value="ECO:0007669"/>
    <property type="project" value="TreeGrafter"/>
</dbReference>
<evidence type="ECO:0000256" key="5">
    <source>
        <dbReference type="ARBA" id="ARBA00022927"/>
    </source>
</evidence>
<evidence type="ECO:0000313" key="12">
    <source>
        <dbReference type="Proteomes" id="UP000256970"/>
    </source>
</evidence>
<dbReference type="PANTHER" id="PTHR21094:SF2">
    <property type="entry name" value="GOLGI SNAP RECEPTOR COMPLEX MEMBER 1"/>
    <property type="match status" value="1"/>
</dbReference>
<dbReference type="GO" id="GO:0005797">
    <property type="term" value="C:Golgi medial cisterna"/>
    <property type="evidence" value="ECO:0007669"/>
    <property type="project" value="TreeGrafter"/>
</dbReference>
<evidence type="ECO:0000256" key="4">
    <source>
        <dbReference type="ARBA" id="ARBA00022692"/>
    </source>
</evidence>
<keyword evidence="5 9" id="KW-0653">Protein transport</keyword>
<dbReference type="InterPro" id="IPR023601">
    <property type="entry name" value="Golgi_SNAP_su1"/>
</dbReference>
<dbReference type="GO" id="GO:0005484">
    <property type="term" value="F:SNAP receptor activity"/>
    <property type="evidence" value="ECO:0007669"/>
    <property type="project" value="TreeGrafter"/>
</dbReference>
<keyword evidence="6 10" id="KW-1133">Transmembrane helix</keyword>
<keyword evidence="3 9" id="KW-0813">Transport</keyword>
<dbReference type="Pfam" id="PF12352">
    <property type="entry name" value="V-SNARE_C"/>
    <property type="match status" value="1"/>
</dbReference>
<comment type="subcellular location">
    <subcellularLocation>
        <location evidence="1">Golgi apparatus membrane</location>
        <topology evidence="1">Single-pass type IV membrane protein</topology>
    </subcellularLocation>
</comment>
<sequence>MTSPALGNTRIWEDLRKEARKLEGELDVKLASYGKLCSGFEAGGRGPGSAAAADQVCRQLAKQKAAEIESLLQRLSDVNHDMSSVIAGAADSRSHTLARHRDILQDLTQEFRRLDYQLGAARDRAELLAGGAELPLLSVAVSSSSGALLRERATLNSSTNYVDDMLAQAQSVSRSLLEQRRIFGGVQDKLGLLGERFPAISGLLNAIRRKKSKDTLVLSGVIASCIVFTIIYLFSR</sequence>
<keyword evidence="9" id="KW-0931">ER-Golgi transport</keyword>
<reference evidence="11 12" key="1">
    <citation type="submission" date="2016-10" db="EMBL/GenBank/DDBJ databases">
        <authorList>
            <person name="Cai Z."/>
        </authorList>
    </citation>
    <scope>NUCLEOTIDE SEQUENCE [LARGE SCALE GENOMIC DNA]</scope>
</reference>
<comment type="similarity">
    <text evidence="2 9">Belongs to the GOSR1 family.</text>
</comment>
<dbReference type="AlphaFoldDB" id="A0A383VUH2"/>
<evidence type="ECO:0000256" key="3">
    <source>
        <dbReference type="ARBA" id="ARBA00022448"/>
    </source>
</evidence>
<evidence type="ECO:0000256" key="10">
    <source>
        <dbReference type="SAM" id="Phobius"/>
    </source>
</evidence>
<protein>
    <recommendedName>
        <fullName evidence="9">Golgi SNAP receptor complex member 1</fullName>
    </recommendedName>
</protein>
<dbReference type="STRING" id="3088.A0A383VUH2"/>
<dbReference type="GO" id="GO:0005801">
    <property type="term" value="C:cis-Golgi network"/>
    <property type="evidence" value="ECO:0007669"/>
    <property type="project" value="InterPro"/>
</dbReference>
<keyword evidence="4 10" id="KW-0812">Transmembrane</keyword>
<keyword evidence="7 9" id="KW-0333">Golgi apparatus</keyword>
<dbReference type="PANTHER" id="PTHR21094">
    <property type="entry name" value="GOS-28 SNARE- RELATED"/>
    <property type="match status" value="1"/>
</dbReference>
<comment type="function">
    <text evidence="9">Involved in transport from the ER to the Golgi apparatus as well as in intra-Golgi transport. It belongs to a super-family of proteins called t-SNAREs or soluble NSF (N-ethylmaleimide-sensitive factor) attachment protein receptor.</text>
</comment>
<proteinExistence type="inferred from homology"/>
<evidence type="ECO:0000256" key="2">
    <source>
        <dbReference type="ARBA" id="ARBA00008473"/>
    </source>
</evidence>
<dbReference type="GO" id="GO:0006888">
    <property type="term" value="P:endoplasmic reticulum to Golgi vesicle-mediated transport"/>
    <property type="evidence" value="ECO:0007669"/>
    <property type="project" value="InterPro"/>
</dbReference>
<evidence type="ECO:0000256" key="6">
    <source>
        <dbReference type="ARBA" id="ARBA00022989"/>
    </source>
</evidence>
<evidence type="ECO:0000313" key="11">
    <source>
        <dbReference type="EMBL" id="SZX68056.1"/>
    </source>
</evidence>